<keyword evidence="2" id="KW-1185">Reference proteome</keyword>
<accession>A0AC61RZ56</accession>
<evidence type="ECO:0000313" key="1">
    <source>
        <dbReference type="EMBL" id="TGY97094.1"/>
    </source>
</evidence>
<dbReference type="Proteomes" id="UP000304953">
    <property type="component" value="Unassembled WGS sequence"/>
</dbReference>
<name>A0AC61RZ56_9FIRM</name>
<gene>
    <name evidence="1" type="ORF">E5329_06490</name>
</gene>
<reference evidence="1" key="1">
    <citation type="submission" date="2019-04" db="EMBL/GenBank/DDBJ databases">
        <title>Microbes associate with the intestines of laboratory mice.</title>
        <authorList>
            <person name="Navarre W."/>
            <person name="Wong E."/>
            <person name="Huang K."/>
            <person name="Tropini C."/>
            <person name="Ng K."/>
            <person name="Yu B."/>
        </authorList>
    </citation>
    <scope>NUCLEOTIDE SEQUENCE</scope>
    <source>
        <strain evidence="1">NM01_1-7b</strain>
    </source>
</reference>
<organism evidence="1 2">
    <name type="scientific">Petralouisia muris</name>
    <dbReference type="NCBI Taxonomy" id="3032872"/>
    <lineage>
        <taxon>Bacteria</taxon>
        <taxon>Bacillati</taxon>
        <taxon>Bacillota</taxon>
        <taxon>Clostridia</taxon>
        <taxon>Lachnospirales</taxon>
        <taxon>Lachnospiraceae</taxon>
        <taxon>Petralouisia</taxon>
    </lineage>
</organism>
<sequence>MLQFIAELDGRILLFIQEFLRFEWLNPIVLFLTSLGNAGAVWILLTALLMIQKKYQKAGISMAISLLLGFLLTNVLLKNWVCRPRPYVMIPELDALVTAMDWSFPSGHSTSSMAAAAVMFCRTPRKMGIPAMALAVLICLSRLYVGVHYPSDVICGAGIGVLAAVCALRLTRDKNEKLTIS</sequence>
<proteinExistence type="predicted"/>
<protein>
    <submittedName>
        <fullName evidence="1">Phosphatase PAP2 family protein</fullName>
    </submittedName>
</protein>
<dbReference type="EMBL" id="SRYA01000010">
    <property type="protein sequence ID" value="TGY97094.1"/>
    <property type="molecule type" value="Genomic_DNA"/>
</dbReference>
<evidence type="ECO:0000313" key="2">
    <source>
        <dbReference type="Proteomes" id="UP000304953"/>
    </source>
</evidence>
<comment type="caution">
    <text evidence="1">The sequence shown here is derived from an EMBL/GenBank/DDBJ whole genome shotgun (WGS) entry which is preliminary data.</text>
</comment>